<gene>
    <name evidence="1" type="ORF">MtrunA17_Chr1g0203611</name>
</gene>
<dbReference type="Gramene" id="rna5947">
    <property type="protein sequence ID" value="RHN81855.1"/>
    <property type="gene ID" value="gene5947"/>
</dbReference>
<dbReference type="AlphaFoldDB" id="A0A396K1I8"/>
<evidence type="ECO:0000313" key="1">
    <source>
        <dbReference type="EMBL" id="RHN81855.1"/>
    </source>
</evidence>
<protein>
    <submittedName>
        <fullName evidence="1">Uncharacterized protein</fullName>
    </submittedName>
</protein>
<comment type="caution">
    <text evidence="1">The sequence shown here is derived from an EMBL/GenBank/DDBJ whole genome shotgun (WGS) entry which is preliminary data.</text>
</comment>
<dbReference type="Proteomes" id="UP000265566">
    <property type="component" value="Chromosome 1"/>
</dbReference>
<dbReference type="EMBL" id="PSQE01000001">
    <property type="protein sequence ID" value="RHN81855.1"/>
    <property type="molecule type" value="Genomic_DNA"/>
</dbReference>
<reference evidence="2" key="1">
    <citation type="journal article" date="2018" name="Nat. Plants">
        <title>Whole-genome landscape of Medicago truncatula symbiotic genes.</title>
        <authorList>
            <person name="Pecrix Y."/>
            <person name="Staton S.E."/>
            <person name="Sallet E."/>
            <person name="Lelandais-Briere C."/>
            <person name="Moreau S."/>
            <person name="Carrere S."/>
            <person name="Blein T."/>
            <person name="Jardinaud M.F."/>
            <person name="Latrasse D."/>
            <person name="Zouine M."/>
            <person name="Zahm M."/>
            <person name="Kreplak J."/>
            <person name="Mayjonade B."/>
            <person name="Satge C."/>
            <person name="Perez M."/>
            <person name="Cauet S."/>
            <person name="Marande W."/>
            <person name="Chantry-Darmon C."/>
            <person name="Lopez-Roques C."/>
            <person name="Bouchez O."/>
            <person name="Berard A."/>
            <person name="Debelle F."/>
            <person name="Munos S."/>
            <person name="Bendahmane A."/>
            <person name="Berges H."/>
            <person name="Niebel A."/>
            <person name="Buitink J."/>
            <person name="Frugier F."/>
            <person name="Benhamed M."/>
            <person name="Crespi M."/>
            <person name="Gouzy J."/>
            <person name="Gamas P."/>
        </authorList>
    </citation>
    <scope>NUCLEOTIDE SEQUENCE [LARGE SCALE GENOMIC DNA]</scope>
    <source>
        <strain evidence="2">cv. Jemalong A17</strain>
    </source>
</reference>
<sequence>MECTIECMIKGCSYNIFLNTNINGNILSKKENSIPFIGKKTLK</sequence>
<accession>A0A396K1I8</accession>
<organism evidence="1 2">
    <name type="scientific">Medicago truncatula</name>
    <name type="common">Barrel medic</name>
    <name type="synonym">Medicago tribuloides</name>
    <dbReference type="NCBI Taxonomy" id="3880"/>
    <lineage>
        <taxon>Eukaryota</taxon>
        <taxon>Viridiplantae</taxon>
        <taxon>Streptophyta</taxon>
        <taxon>Embryophyta</taxon>
        <taxon>Tracheophyta</taxon>
        <taxon>Spermatophyta</taxon>
        <taxon>Magnoliopsida</taxon>
        <taxon>eudicotyledons</taxon>
        <taxon>Gunneridae</taxon>
        <taxon>Pentapetalae</taxon>
        <taxon>rosids</taxon>
        <taxon>fabids</taxon>
        <taxon>Fabales</taxon>
        <taxon>Fabaceae</taxon>
        <taxon>Papilionoideae</taxon>
        <taxon>50 kb inversion clade</taxon>
        <taxon>NPAAA clade</taxon>
        <taxon>Hologalegina</taxon>
        <taxon>IRL clade</taxon>
        <taxon>Trifolieae</taxon>
        <taxon>Medicago</taxon>
    </lineage>
</organism>
<name>A0A396K1I8_MEDTR</name>
<proteinExistence type="predicted"/>
<evidence type="ECO:0000313" key="2">
    <source>
        <dbReference type="Proteomes" id="UP000265566"/>
    </source>
</evidence>